<dbReference type="GO" id="GO:0035556">
    <property type="term" value="P:intracellular signal transduction"/>
    <property type="evidence" value="ECO:0007669"/>
    <property type="project" value="TreeGrafter"/>
</dbReference>
<dbReference type="PANTHER" id="PTHR10182:SF34">
    <property type="entry name" value="MO25-LIKE PROTEIN"/>
    <property type="match status" value="1"/>
</dbReference>
<dbReference type="STRING" id="63057.A0A2P5DV14"/>
<evidence type="ECO:0000313" key="3">
    <source>
        <dbReference type="Proteomes" id="UP000237000"/>
    </source>
</evidence>
<dbReference type="FunFam" id="1.25.10.10:FF:000146">
    <property type="entry name" value="putative MO25-like protein At5g47540"/>
    <property type="match status" value="1"/>
</dbReference>
<sequence>MKLNFFKSKPRTPPELVRHFRDLLLFFYLNTETREHKREEKMEELCKRILEIRTVLYGNEESEPSREACSQLTQEFFKEDTFRLLIHCIPKLNLGSRQDATHVIANLQRQRVNSRLIASEYLENNLDLMDILIPSYEDPSDVALSYGVIARECIRHQVVGKYVLESEHIKKFFEYIQDPNFERASDAALTFKELLTRHKSTAAEFLAKNYDWFFKEYNSKLLESSSSNYLTKRHATKLLADILLDRSNSAVMVRYVSSLDNMRVLMNLLRVSNKSIQLETFHVFKLFVANQNKPEDIVHVLRSNKSKLLRFFEDFNVSKGDEQFMADKAQVVREICNLDLSRANKDNKCEIPC</sequence>
<dbReference type="InParanoid" id="A0A2P5DV14"/>
<organism evidence="2 3">
    <name type="scientific">Trema orientale</name>
    <name type="common">Charcoal tree</name>
    <name type="synonym">Celtis orientalis</name>
    <dbReference type="NCBI Taxonomy" id="63057"/>
    <lineage>
        <taxon>Eukaryota</taxon>
        <taxon>Viridiplantae</taxon>
        <taxon>Streptophyta</taxon>
        <taxon>Embryophyta</taxon>
        <taxon>Tracheophyta</taxon>
        <taxon>Spermatophyta</taxon>
        <taxon>Magnoliopsida</taxon>
        <taxon>eudicotyledons</taxon>
        <taxon>Gunneridae</taxon>
        <taxon>Pentapetalae</taxon>
        <taxon>rosids</taxon>
        <taxon>fabids</taxon>
        <taxon>Rosales</taxon>
        <taxon>Cannabaceae</taxon>
        <taxon>Trema</taxon>
    </lineage>
</organism>
<gene>
    <name evidence="2" type="ORF">TorRG33x02_241080</name>
</gene>
<dbReference type="EMBL" id="JXTC01000247">
    <property type="protein sequence ID" value="PON77136.1"/>
    <property type="molecule type" value="Genomic_DNA"/>
</dbReference>
<dbReference type="AlphaFoldDB" id="A0A2P5DV14"/>
<dbReference type="Gene3D" id="1.25.10.10">
    <property type="entry name" value="Leucine-rich Repeat Variant"/>
    <property type="match status" value="1"/>
</dbReference>
<dbReference type="Proteomes" id="UP000237000">
    <property type="component" value="Unassembled WGS sequence"/>
</dbReference>
<accession>A0A2P5DV14</accession>
<proteinExistence type="inferred from homology"/>
<protein>
    <submittedName>
        <fullName evidence="2">Mo25-like</fullName>
    </submittedName>
</protein>
<evidence type="ECO:0000256" key="1">
    <source>
        <dbReference type="ARBA" id="ARBA00011012"/>
    </source>
</evidence>
<dbReference type="InterPro" id="IPR016024">
    <property type="entry name" value="ARM-type_fold"/>
</dbReference>
<evidence type="ECO:0000313" key="2">
    <source>
        <dbReference type="EMBL" id="PON77136.1"/>
    </source>
</evidence>
<dbReference type="InterPro" id="IPR013878">
    <property type="entry name" value="Mo25"/>
</dbReference>
<dbReference type="OrthoDB" id="609103at2759"/>
<dbReference type="GO" id="GO:0043539">
    <property type="term" value="F:protein serine/threonine kinase activator activity"/>
    <property type="evidence" value="ECO:0007669"/>
    <property type="project" value="TreeGrafter"/>
</dbReference>
<reference evidence="3" key="1">
    <citation type="submission" date="2016-06" db="EMBL/GenBank/DDBJ databases">
        <title>Parallel loss of symbiosis genes in relatives of nitrogen-fixing non-legume Parasponia.</title>
        <authorList>
            <person name="Van Velzen R."/>
            <person name="Holmer R."/>
            <person name="Bu F."/>
            <person name="Rutten L."/>
            <person name="Van Zeijl A."/>
            <person name="Liu W."/>
            <person name="Santuari L."/>
            <person name="Cao Q."/>
            <person name="Sharma T."/>
            <person name="Shen D."/>
            <person name="Roswanjaya Y."/>
            <person name="Wardhani T."/>
            <person name="Kalhor M.S."/>
            <person name="Jansen J."/>
            <person name="Van den Hoogen J."/>
            <person name="Gungor B."/>
            <person name="Hartog M."/>
            <person name="Hontelez J."/>
            <person name="Verver J."/>
            <person name="Yang W.-C."/>
            <person name="Schijlen E."/>
            <person name="Repin R."/>
            <person name="Schilthuizen M."/>
            <person name="Schranz E."/>
            <person name="Heidstra R."/>
            <person name="Miyata K."/>
            <person name="Fedorova E."/>
            <person name="Kohlen W."/>
            <person name="Bisseling T."/>
            <person name="Smit S."/>
            <person name="Geurts R."/>
        </authorList>
    </citation>
    <scope>NUCLEOTIDE SEQUENCE [LARGE SCALE GENOMIC DNA]</scope>
    <source>
        <strain evidence="3">cv. RG33-2</strain>
    </source>
</reference>
<dbReference type="SUPFAM" id="SSF48371">
    <property type="entry name" value="ARM repeat"/>
    <property type="match status" value="1"/>
</dbReference>
<comment type="similarity">
    <text evidence="1">Belongs to the Mo25 family.</text>
</comment>
<dbReference type="InterPro" id="IPR011989">
    <property type="entry name" value="ARM-like"/>
</dbReference>
<dbReference type="PANTHER" id="PTHR10182">
    <property type="entry name" value="CALCIUM-BINDING PROTEIN 39-RELATED"/>
    <property type="match status" value="1"/>
</dbReference>
<keyword evidence="3" id="KW-1185">Reference proteome</keyword>
<dbReference type="Pfam" id="PF08569">
    <property type="entry name" value="Mo25"/>
    <property type="match status" value="1"/>
</dbReference>
<comment type="caution">
    <text evidence="2">The sequence shown here is derived from an EMBL/GenBank/DDBJ whole genome shotgun (WGS) entry which is preliminary data.</text>
</comment>
<name>A0A2P5DV14_TREOI</name>